<proteinExistence type="predicted"/>
<accession>A0ABD3B3S7</accession>
<organism evidence="2 3">
    <name type="scientific">Cinchona calisaya</name>
    <dbReference type="NCBI Taxonomy" id="153742"/>
    <lineage>
        <taxon>Eukaryota</taxon>
        <taxon>Viridiplantae</taxon>
        <taxon>Streptophyta</taxon>
        <taxon>Embryophyta</taxon>
        <taxon>Tracheophyta</taxon>
        <taxon>Spermatophyta</taxon>
        <taxon>Magnoliopsida</taxon>
        <taxon>eudicotyledons</taxon>
        <taxon>Gunneridae</taxon>
        <taxon>Pentapetalae</taxon>
        <taxon>asterids</taxon>
        <taxon>lamiids</taxon>
        <taxon>Gentianales</taxon>
        <taxon>Rubiaceae</taxon>
        <taxon>Cinchonoideae</taxon>
        <taxon>Cinchoneae</taxon>
        <taxon>Cinchona</taxon>
    </lineage>
</organism>
<dbReference type="InterPro" id="IPR026960">
    <property type="entry name" value="RVT-Znf"/>
</dbReference>
<evidence type="ECO:0000259" key="1">
    <source>
        <dbReference type="Pfam" id="PF13966"/>
    </source>
</evidence>
<evidence type="ECO:0000313" key="3">
    <source>
        <dbReference type="Proteomes" id="UP001630127"/>
    </source>
</evidence>
<dbReference type="Pfam" id="PF13966">
    <property type="entry name" value="zf-RVT"/>
    <property type="match status" value="1"/>
</dbReference>
<comment type="caution">
    <text evidence="2">The sequence shown here is derived from an EMBL/GenBank/DDBJ whole genome shotgun (WGS) entry which is preliminary data.</text>
</comment>
<reference evidence="2 3" key="1">
    <citation type="submission" date="2024-11" db="EMBL/GenBank/DDBJ databases">
        <title>A near-complete genome assembly of Cinchona calisaya.</title>
        <authorList>
            <person name="Lian D.C."/>
            <person name="Zhao X.W."/>
            <person name="Wei L."/>
        </authorList>
    </citation>
    <scope>NUCLEOTIDE SEQUENCE [LARGE SCALE GENOMIC DNA]</scope>
    <source>
        <tissue evidence="2">Nenye</tissue>
    </source>
</reference>
<dbReference type="Proteomes" id="UP001630127">
    <property type="component" value="Unassembled WGS sequence"/>
</dbReference>
<evidence type="ECO:0000313" key="2">
    <source>
        <dbReference type="EMBL" id="KAL3537973.1"/>
    </source>
</evidence>
<keyword evidence="3" id="KW-1185">Reference proteome</keyword>
<gene>
    <name evidence="2" type="ORF">ACH5RR_001339</name>
</gene>
<name>A0ABD3B3S7_9GENT</name>
<protein>
    <recommendedName>
        <fullName evidence="1">Reverse transcriptase zinc-binding domain-containing protein</fullName>
    </recommendedName>
</protein>
<sequence>MLATKDRLCEWGITTEVKCNLCYSENETMEHLFFKYGYTGYIWERLQQYCKLCRGNSGWHEELEWLAKHLKKDDFINQIKKIVLGFAVYSIWKERNKSQFQSTMKATDT</sequence>
<dbReference type="AlphaFoldDB" id="A0ABD3B3S7"/>
<dbReference type="EMBL" id="JBJUIK010000001">
    <property type="protein sequence ID" value="KAL3537973.1"/>
    <property type="molecule type" value="Genomic_DNA"/>
</dbReference>
<feature type="domain" description="Reverse transcriptase zinc-binding" evidence="1">
    <location>
        <begin position="2"/>
        <end position="43"/>
    </location>
</feature>